<proteinExistence type="predicted"/>
<organism evidence="1 2">
    <name type="scientific">Phlebia brevispora</name>
    <dbReference type="NCBI Taxonomy" id="194682"/>
    <lineage>
        <taxon>Eukaryota</taxon>
        <taxon>Fungi</taxon>
        <taxon>Dikarya</taxon>
        <taxon>Basidiomycota</taxon>
        <taxon>Agaricomycotina</taxon>
        <taxon>Agaricomycetes</taxon>
        <taxon>Polyporales</taxon>
        <taxon>Meruliaceae</taxon>
        <taxon>Phlebia</taxon>
    </lineage>
</organism>
<dbReference type="Proteomes" id="UP001148662">
    <property type="component" value="Unassembled WGS sequence"/>
</dbReference>
<dbReference type="EMBL" id="JANHOG010000498">
    <property type="protein sequence ID" value="KAJ3553790.1"/>
    <property type="molecule type" value="Genomic_DNA"/>
</dbReference>
<evidence type="ECO:0000313" key="1">
    <source>
        <dbReference type="EMBL" id="KAJ3553790.1"/>
    </source>
</evidence>
<comment type="caution">
    <text evidence="1">The sequence shown here is derived from an EMBL/GenBank/DDBJ whole genome shotgun (WGS) entry which is preliminary data.</text>
</comment>
<gene>
    <name evidence="1" type="ORF">NM688_g3431</name>
</gene>
<protein>
    <submittedName>
        <fullName evidence="1">Uncharacterized protein</fullName>
    </submittedName>
</protein>
<name>A0ACC1T660_9APHY</name>
<reference evidence="1" key="1">
    <citation type="submission" date="2022-07" db="EMBL/GenBank/DDBJ databases">
        <title>Genome Sequence of Phlebia brevispora.</title>
        <authorList>
            <person name="Buettner E."/>
        </authorList>
    </citation>
    <scope>NUCLEOTIDE SEQUENCE</scope>
    <source>
        <strain evidence="1">MPL23</strain>
    </source>
</reference>
<keyword evidence="2" id="KW-1185">Reference proteome</keyword>
<evidence type="ECO:0000313" key="2">
    <source>
        <dbReference type="Proteomes" id="UP001148662"/>
    </source>
</evidence>
<sequence length="226" mass="24453">MAASSSASLYAIPQPGVCQYCQTSSPSTRSFSYSILQPNNPAPSSSNLAVFARPEPIDMSFTEDNDAPSTPMRLTGLVGPHERTEDQDPPPKINGPFYVVLLGKDNSIGDYYICGVFTDLDVAVQCTSGCNPPFAFNCFDVAWWYWTSAWQARATAPHLHPLSLWHSIVTYDVLMERGRHNTHVQRSSSSSAPSSPTVLPATPTAQAGCSSFHQEIAICTPPGTPL</sequence>
<accession>A0ACC1T660</accession>